<protein>
    <submittedName>
        <fullName evidence="1">3035_t:CDS:1</fullName>
    </submittedName>
</protein>
<name>A0ACA9R163_9GLOM</name>
<dbReference type="EMBL" id="CAJVPU010057725">
    <property type="protein sequence ID" value="CAG8772516.1"/>
    <property type="molecule type" value="Genomic_DNA"/>
</dbReference>
<evidence type="ECO:0000313" key="1">
    <source>
        <dbReference type="EMBL" id="CAG8772516.1"/>
    </source>
</evidence>
<accession>A0ACA9R163</accession>
<gene>
    <name evidence="1" type="ORF">DHETER_LOCUS15921</name>
</gene>
<organism evidence="1 2">
    <name type="scientific">Dentiscutata heterogama</name>
    <dbReference type="NCBI Taxonomy" id="1316150"/>
    <lineage>
        <taxon>Eukaryota</taxon>
        <taxon>Fungi</taxon>
        <taxon>Fungi incertae sedis</taxon>
        <taxon>Mucoromycota</taxon>
        <taxon>Glomeromycotina</taxon>
        <taxon>Glomeromycetes</taxon>
        <taxon>Diversisporales</taxon>
        <taxon>Gigasporaceae</taxon>
        <taxon>Dentiscutata</taxon>
    </lineage>
</organism>
<feature type="non-terminal residue" evidence="1">
    <location>
        <position position="1"/>
    </location>
</feature>
<keyword evidence="2" id="KW-1185">Reference proteome</keyword>
<reference evidence="1" key="1">
    <citation type="submission" date="2021-06" db="EMBL/GenBank/DDBJ databases">
        <authorList>
            <person name="Kallberg Y."/>
            <person name="Tangrot J."/>
            <person name="Rosling A."/>
        </authorList>
    </citation>
    <scope>NUCLEOTIDE SEQUENCE</scope>
    <source>
        <strain evidence="1">IL203A</strain>
    </source>
</reference>
<sequence length="150" mass="16627">IAMLLLEKGAQIIPDAEGLTPLHLASREGHHKLLKILTEHGDTLLDTRDKYKGWTPIFYAASEGNIECVDVLVQASCQVDISDESSHSPIYYAAWEGHIECIDKLRKAGGRVEPIEMKDESPNMVVTNGHLEDDVDLDSNMEINMDSIPS</sequence>
<evidence type="ECO:0000313" key="2">
    <source>
        <dbReference type="Proteomes" id="UP000789702"/>
    </source>
</evidence>
<dbReference type="Proteomes" id="UP000789702">
    <property type="component" value="Unassembled WGS sequence"/>
</dbReference>
<proteinExistence type="predicted"/>
<comment type="caution">
    <text evidence="1">The sequence shown here is derived from an EMBL/GenBank/DDBJ whole genome shotgun (WGS) entry which is preliminary data.</text>
</comment>